<comment type="subcellular location">
    <subcellularLocation>
        <location evidence="10">Cell membrane</location>
        <topology evidence="10">Multi-pass membrane protein</topology>
    </subcellularLocation>
</comment>
<keyword evidence="9 10" id="KW-1208">Phospholipid metabolism</keyword>
<evidence type="ECO:0000256" key="9">
    <source>
        <dbReference type="ARBA" id="ARBA00023264"/>
    </source>
</evidence>
<feature type="transmembrane region" description="Helical" evidence="10">
    <location>
        <begin position="152"/>
        <end position="177"/>
    </location>
</feature>
<feature type="transmembrane region" description="Helical" evidence="10">
    <location>
        <begin position="6"/>
        <end position="28"/>
    </location>
</feature>
<comment type="similarity">
    <text evidence="10">Belongs to the PlsY family.</text>
</comment>
<accession>A0A8J2VMH0</accession>
<evidence type="ECO:0000256" key="1">
    <source>
        <dbReference type="ARBA" id="ARBA00022475"/>
    </source>
</evidence>
<evidence type="ECO:0000256" key="3">
    <source>
        <dbReference type="ARBA" id="ARBA00022679"/>
    </source>
</evidence>
<keyword evidence="8 10" id="KW-0594">Phospholipid biosynthesis</keyword>
<gene>
    <name evidence="10 11" type="primary">plsY</name>
    <name evidence="11" type="ORF">GCM10011391_16830</name>
</gene>
<dbReference type="Pfam" id="PF02660">
    <property type="entry name" value="G3P_acyltransf"/>
    <property type="match status" value="1"/>
</dbReference>
<feature type="transmembrane region" description="Helical" evidence="10">
    <location>
        <begin position="49"/>
        <end position="75"/>
    </location>
</feature>
<keyword evidence="11" id="KW-0012">Acyltransferase</keyword>
<evidence type="ECO:0000313" key="12">
    <source>
        <dbReference type="Proteomes" id="UP000628775"/>
    </source>
</evidence>
<dbReference type="AlphaFoldDB" id="A0A8J2VMH0"/>
<keyword evidence="12" id="KW-1185">Reference proteome</keyword>
<dbReference type="SMART" id="SM01207">
    <property type="entry name" value="G3P_acyltransf"/>
    <property type="match status" value="1"/>
</dbReference>
<evidence type="ECO:0000256" key="10">
    <source>
        <dbReference type="HAMAP-Rule" id="MF_01043"/>
    </source>
</evidence>
<dbReference type="RefSeq" id="WP_229672442.1">
    <property type="nucleotide sequence ID" value="NZ_BMIR01000006.1"/>
</dbReference>
<keyword evidence="4 10" id="KW-0812">Transmembrane</keyword>
<dbReference type="GO" id="GO:0008654">
    <property type="term" value="P:phospholipid biosynthetic process"/>
    <property type="evidence" value="ECO:0007669"/>
    <property type="project" value="UniProtKB-UniRule"/>
</dbReference>
<organism evidence="11 12">
    <name type="scientific">Pullulanibacillus camelliae</name>
    <dbReference type="NCBI Taxonomy" id="1707096"/>
    <lineage>
        <taxon>Bacteria</taxon>
        <taxon>Bacillati</taxon>
        <taxon>Bacillota</taxon>
        <taxon>Bacilli</taxon>
        <taxon>Bacillales</taxon>
        <taxon>Sporolactobacillaceae</taxon>
        <taxon>Pullulanibacillus</taxon>
    </lineage>
</organism>
<evidence type="ECO:0000313" key="11">
    <source>
        <dbReference type="EMBL" id="GGE38660.1"/>
    </source>
</evidence>
<keyword evidence="6 10" id="KW-0443">Lipid metabolism</keyword>
<evidence type="ECO:0000256" key="4">
    <source>
        <dbReference type="ARBA" id="ARBA00022692"/>
    </source>
</evidence>
<dbReference type="HAMAP" id="MF_01043">
    <property type="entry name" value="PlsY"/>
    <property type="match status" value="1"/>
</dbReference>
<dbReference type="GO" id="GO:0005886">
    <property type="term" value="C:plasma membrane"/>
    <property type="evidence" value="ECO:0007669"/>
    <property type="project" value="UniProtKB-SubCell"/>
</dbReference>
<dbReference type="InterPro" id="IPR003811">
    <property type="entry name" value="G3P_acylTferase_PlsY"/>
</dbReference>
<keyword evidence="2 10" id="KW-0444">Lipid biosynthesis</keyword>
<keyword evidence="7 10" id="KW-0472">Membrane</keyword>
<feature type="transmembrane region" description="Helical" evidence="10">
    <location>
        <begin position="114"/>
        <end position="140"/>
    </location>
</feature>
<comment type="subunit">
    <text evidence="10">Probably interacts with PlsX.</text>
</comment>
<dbReference type="EC" id="2.3.1.275" evidence="10"/>
<protein>
    <recommendedName>
        <fullName evidence="10">Glycerol-3-phosphate acyltransferase</fullName>
    </recommendedName>
    <alternativeName>
        <fullName evidence="10">Acyl-PO4 G3P acyltransferase</fullName>
    </alternativeName>
    <alternativeName>
        <fullName evidence="10">Acyl-phosphate--glycerol-3-phosphate acyltransferase</fullName>
    </alternativeName>
    <alternativeName>
        <fullName evidence="10">G3P acyltransferase</fullName>
        <shortName evidence="10">GPAT</shortName>
        <ecNumber evidence="10">2.3.1.275</ecNumber>
    </alternativeName>
    <alternativeName>
        <fullName evidence="10">Lysophosphatidic acid synthase</fullName>
        <shortName evidence="10">LPA synthase</shortName>
    </alternativeName>
</protein>
<feature type="transmembrane region" description="Helical" evidence="10">
    <location>
        <begin position="81"/>
        <end position="102"/>
    </location>
</feature>
<dbReference type="GO" id="GO:0043772">
    <property type="term" value="F:acyl-phosphate glycerol-3-phosphate acyltransferase activity"/>
    <property type="evidence" value="ECO:0007669"/>
    <property type="project" value="UniProtKB-UniRule"/>
</dbReference>
<evidence type="ECO:0000256" key="7">
    <source>
        <dbReference type="ARBA" id="ARBA00023136"/>
    </source>
</evidence>
<sequence length="201" mass="21548">MVVLSIVSCVIAYLLGSVSFSYILTRLIKKVDIRQYGSGNAGATNTARVLGTGPAIFVLILDILKGIVAVLIALAFHLSDWGVALSGLCAILGHVWPIYFGFKGGKGVATTIAVFLMLMWLPTLIAAIIALLLIALTRYISLGSLAFILTPIIALFLGGYPMSHIIVSAVIALLIIWKHRSNIKRLVQGNENKFGSKAKEL</sequence>
<comment type="caution">
    <text evidence="11">The sequence shown here is derived from an EMBL/GenBank/DDBJ whole genome shotgun (WGS) entry which is preliminary data.</text>
</comment>
<comment type="catalytic activity">
    <reaction evidence="10">
        <text>an acyl phosphate + sn-glycerol 3-phosphate = a 1-acyl-sn-glycero-3-phosphate + phosphate</text>
        <dbReference type="Rhea" id="RHEA:34075"/>
        <dbReference type="ChEBI" id="CHEBI:43474"/>
        <dbReference type="ChEBI" id="CHEBI:57597"/>
        <dbReference type="ChEBI" id="CHEBI:57970"/>
        <dbReference type="ChEBI" id="CHEBI:59918"/>
        <dbReference type="EC" id="2.3.1.275"/>
    </reaction>
</comment>
<evidence type="ECO:0000256" key="2">
    <source>
        <dbReference type="ARBA" id="ARBA00022516"/>
    </source>
</evidence>
<dbReference type="EMBL" id="BMIR01000006">
    <property type="protein sequence ID" value="GGE38660.1"/>
    <property type="molecule type" value="Genomic_DNA"/>
</dbReference>
<evidence type="ECO:0000256" key="5">
    <source>
        <dbReference type="ARBA" id="ARBA00022989"/>
    </source>
</evidence>
<keyword evidence="5 10" id="KW-1133">Transmembrane helix</keyword>
<evidence type="ECO:0000256" key="8">
    <source>
        <dbReference type="ARBA" id="ARBA00023209"/>
    </source>
</evidence>
<keyword evidence="1 10" id="KW-1003">Cell membrane</keyword>
<proteinExistence type="inferred from homology"/>
<reference evidence="11" key="1">
    <citation type="journal article" date="2014" name="Int. J. Syst. Evol. Microbiol.">
        <title>Complete genome sequence of Corynebacterium casei LMG S-19264T (=DSM 44701T), isolated from a smear-ripened cheese.</title>
        <authorList>
            <consortium name="US DOE Joint Genome Institute (JGI-PGF)"/>
            <person name="Walter F."/>
            <person name="Albersmeier A."/>
            <person name="Kalinowski J."/>
            <person name="Ruckert C."/>
        </authorList>
    </citation>
    <scope>NUCLEOTIDE SEQUENCE</scope>
    <source>
        <strain evidence="11">CGMCC 1.15371</strain>
    </source>
</reference>
<dbReference type="NCBIfam" id="TIGR00023">
    <property type="entry name" value="glycerol-3-phosphate 1-O-acyltransferase PlsY"/>
    <property type="match status" value="1"/>
</dbReference>
<evidence type="ECO:0000256" key="6">
    <source>
        <dbReference type="ARBA" id="ARBA00023098"/>
    </source>
</evidence>
<dbReference type="PANTHER" id="PTHR30309">
    <property type="entry name" value="INNER MEMBRANE PROTEIN YGIH"/>
    <property type="match status" value="1"/>
</dbReference>
<dbReference type="PANTHER" id="PTHR30309:SF0">
    <property type="entry name" value="GLYCEROL-3-PHOSPHATE ACYLTRANSFERASE-RELATED"/>
    <property type="match status" value="1"/>
</dbReference>
<keyword evidence="3 10" id="KW-0808">Transferase</keyword>
<dbReference type="UniPathway" id="UPA00085"/>
<name>A0A8J2VMH0_9BACL</name>
<reference evidence="11" key="2">
    <citation type="submission" date="2020-09" db="EMBL/GenBank/DDBJ databases">
        <authorList>
            <person name="Sun Q."/>
            <person name="Zhou Y."/>
        </authorList>
    </citation>
    <scope>NUCLEOTIDE SEQUENCE</scope>
    <source>
        <strain evidence="11">CGMCC 1.15371</strain>
    </source>
</reference>
<comment type="function">
    <text evidence="10">Catalyzes the transfer of an acyl group from acyl-phosphate (acyl-PO(4)) to glycerol-3-phosphate (G3P) to form lysophosphatidic acid (LPA). This enzyme utilizes acyl-phosphate as fatty acyl donor, but not acyl-CoA or acyl-ACP.</text>
</comment>
<dbReference type="Proteomes" id="UP000628775">
    <property type="component" value="Unassembled WGS sequence"/>
</dbReference>
<comment type="pathway">
    <text evidence="10">Lipid metabolism; phospholipid metabolism.</text>
</comment>